<comment type="similarity">
    <text evidence="4">Belongs to the Cob(I)alamin adenosyltransferase family.</text>
</comment>
<reference evidence="7" key="1">
    <citation type="submission" date="2025-08" db="UniProtKB">
        <authorList>
            <consortium name="RefSeq"/>
        </authorList>
    </citation>
    <scope>IDENTIFICATION</scope>
    <source>
        <tissue evidence="7">Testes</tissue>
    </source>
</reference>
<dbReference type="PANTHER" id="PTHR12213:SF0">
    <property type="entry name" value="CORRINOID ADENOSYLTRANSFERASE MMAB"/>
    <property type="match status" value="1"/>
</dbReference>
<sequence length="239" mass="26985">MSSSVCCRVASFAVKCTSLNRVGFRVSTLNYYSSKSTVSEDVNKPKAIRIYTRTGDKGMSSTYSGERRPKDDVIFEALGSTDELTCTIGLAREFSEDAKHTFSDKLEQVQCLLQDVGSHIATPRTALSETKLKRTEFSIDNVVELENWIDMYTDQLPPLRNFIVPSGGKTSTALHLARSVCRRAERRVIPLARDGEVDNAVVQYLNRLSDFLFTLARYAAKLEKKEETIYRKVQPHKQK</sequence>
<evidence type="ECO:0000313" key="6">
    <source>
        <dbReference type="Proteomes" id="UP000694865"/>
    </source>
</evidence>
<dbReference type="GeneID" id="100370870"/>
<evidence type="ECO:0000256" key="3">
    <source>
        <dbReference type="ARBA" id="ARBA00022840"/>
    </source>
</evidence>
<gene>
    <name evidence="7" type="primary">LOC100370870</name>
</gene>
<name>A0ABM0GXC9_SACKO</name>
<dbReference type="Gene3D" id="1.20.1200.10">
    <property type="entry name" value="Cobalamin adenosyltransferase-like"/>
    <property type="match status" value="1"/>
</dbReference>
<protein>
    <submittedName>
        <fullName evidence="7">Cob(I)yrinic acid a,c-diamide adenosyltransferase, mitochondrial-like</fullName>
    </submittedName>
</protein>
<accession>A0ABM0GXC9</accession>
<keyword evidence="1 4" id="KW-0808">Transferase</keyword>
<keyword evidence="6" id="KW-1185">Reference proteome</keyword>
<evidence type="ECO:0000256" key="2">
    <source>
        <dbReference type="ARBA" id="ARBA00022741"/>
    </source>
</evidence>
<keyword evidence="3 4" id="KW-0067">ATP-binding</keyword>
<dbReference type="InterPro" id="IPR016030">
    <property type="entry name" value="CblAdoTrfase-like"/>
</dbReference>
<feature type="domain" description="Cobalamin adenosyltransferase-like" evidence="5">
    <location>
        <begin position="50"/>
        <end position="219"/>
    </location>
</feature>
<dbReference type="SUPFAM" id="SSF89028">
    <property type="entry name" value="Cobalamin adenosyltransferase-like"/>
    <property type="match status" value="1"/>
</dbReference>
<evidence type="ECO:0000313" key="7">
    <source>
        <dbReference type="RefSeq" id="XP_002739429.2"/>
    </source>
</evidence>
<proteinExistence type="inferred from homology"/>
<keyword evidence="2 4" id="KW-0547">Nucleotide-binding</keyword>
<dbReference type="InterPro" id="IPR036451">
    <property type="entry name" value="CblAdoTrfase-like_sf"/>
</dbReference>
<evidence type="ECO:0000256" key="4">
    <source>
        <dbReference type="RuleBase" id="RU366026"/>
    </source>
</evidence>
<dbReference type="PANTHER" id="PTHR12213">
    <property type="entry name" value="CORRINOID ADENOSYLTRANSFERASE"/>
    <property type="match status" value="1"/>
</dbReference>
<evidence type="ECO:0000256" key="1">
    <source>
        <dbReference type="ARBA" id="ARBA00022679"/>
    </source>
</evidence>
<organism evidence="6 7">
    <name type="scientific">Saccoglossus kowalevskii</name>
    <name type="common">Acorn worm</name>
    <dbReference type="NCBI Taxonomy" id="10224"/>
    <lineage>
        <taxon>Eukaryota</taxon>
        <taxon>Metazoa</taxon>
        <taxon>Hemichordata</taxon>
        <taxon>Enteropneusta</taxon>
        <taxon>Harrimaniidae</taxon>
        <taxon>Saccoglossus</taxon>
    </lineage>
</organism>
<dbReference type="NCBIfam" id="TIGR00636">
    <property type="entry name" value="PduO_Nterm"/>
    <property type="match status" value="1"/>
</dbReference>
<dbReference type="RefSeq" id="XP_002739429.2">
    <property type="nucleotide sequence ID" value="XM_002739383.2"/>
</dbReference>
<evidence type="ECO:0000259" key="5">
    <source>
        <dbReference type="Pfam" id="PF01923"/>
    </source>
</evidence>
<dbReference type="InterPro" id="IPR029499">
    <property type="entry name" value="PduO-typ"/>
</dbReference>
<dbReference type="Proteomes" id="UP000694865">
    <property type="component" value="Unplaced"/>
</dbReference>
<dbReference type="Pfam" id="PF01923">
    <property type="entry name" value="Cob_adeno_trans"/>
    <property type="match status" value="1"/>
</dbReference>